<organism evidence="1 2">
    <name type="scientific">Rubellimicrobium thermophilum DSM 16684</name>
    <dbReference type="NCBI Taxonomy" id="1123069"/>
    <lineage>
        <taxon>Bacteria</taxon>
        <taxon>Pseudomonadati</taxon>
        <taxon>Pseudomonadota</taxon>
        <taxon>Alphaproteobacteria</taxon>
        <taxon>Rhodobacterales</taxon>
        <taxon>Roseobacteraceae</taxon>
        <taxon>Rubellimicrobium</taxon>
    </lineage>
</organism>
<name>S9RXF5_9RHOB</name>
<sequence>MTIIVTDRGFAADDFARPIHPLEGVEALKDGEGIEIGPADDPGALIPLLGRIGLIRIRFPVFADGRGFSHARDLRRCGYAGRLRAAGHVLADQYAMCRRSGFDEVEIDEALAARQPQDQWLARANWRDHWYQARLRAPLCA</sequence>
<dbReference type="InterPro" id="IPR008318">
    <property type="entry name" value="UCP030820"/>
</dbReference>
<gene>
    <name evidence="1" type="ORF">ruthe_03158</name>
</gene>
<dbReference type="RefSeq" id="WP_021099215.1">
    <property type="nucleotide sequence ID" value="NZ_KE557325.1"/>
</dbReference>
<dbReference type="HOGENOM" id="CLU_1823905_0_0_5"/>
<dbReference type="Pfam" id="PF06073">
    <property type="entry name" value="DUF934"/>
    <property type="match status" value="1"/>
</dbReference>
<reference evidence="1 2" key="1">
    <citation type="journal article" date="2013" name="Stand. Genomic Sci.">
        <title>Genome sequence of the reddish-pigmented Rubellimicrobium thermophilum type strain (DSM 16684(T)), a member of the Roseobacter clade.</title>
        <authorList>
            <person name="Fiebig A."/>
            <person name="Riedel T."/>
            <person name="Gronow S."/>
            <person name="Petersen J."/>
            <person name="Klenk H.P."/>
            <person name="Goker M."/>
        </authorList>
    </citation>
    <scope>NUCLEOTIDE SEQUENCE [LARGE SCALE GENOMIC DNA]</scope>
    <source>
        <strain evidence="1 2">DSM 16684</strain>
    </source>
</reference>
<keyword evidence="2" id="KW-1185">Reference proteome</keyword>
<dbReference type="Proteomes" id="UP000015346">
    <property type="component" value="Unassembled WGS sequence"/>
</dbReference>
<evidence type="ECO:0000313" key="2">
    <source>
        <dbReference type="Proteomes" id="UP000015346"/>
    </source>
</evidence>
<accession>S9RXF5</accession>
<comment type="caution">
    <text evidence="1">The sequence shown here is derived from an EMBL/GenBank/DDBJ whole genome shotgun (WGS) entry which is preliminary data.</text>
</comment>
<dbReference type="STRING" id="1123069.ruthe_03158"/>
<dbReference type="EMBL" id="AOLV01000039">
    <property type="protein sequence ID" value="EPX82700.1"/>
    <property type="molecule type" value="Genomic_DNA"/>
</dbReference>
<dbReference type="PATRIC" id="fig|1123069.3.peg.3130"/>
<protein>
    <submittedName>
        <fullName evidence="1">Uncharacterized protein putative in bacteria</fullName>
    </submittedName>
</protein>
<dbReference type="AlphaFoldDB" id="S9RXF5"/>
<proteinExistence type="predicted"/>
<evidence type="ECO:0000313" key="1">
    <source>
        <dbReference type="EMBL" id="EPX82700.1"/>
    </source>
</evidence>
<dbReference type="OrthoDB" id="9800421at2"/>